<dbReference type="Pfam" id="PF00383">
    <property type="entry name" value="dCMP_cyt_deam_1"/>
    <property type="match status" value="1"/>
</dbReference>
<dbReference type="PROSITE" id="PS51747">
    <property type="entry name" value="CYT_DCMP_DEAMINASES_2"/>
    <property type="match status" value="1"/>
</dbReference>
<dbReference type="CDD" id="cd01285">
    <property type="entry name" value="nucleoside_deaminase"/>
    <property type="match status" value="1"/>
</dbReference>
<dbReference type="AlphaFoldDB" id="A0A168R077"/>
<dbReference type="GO" id="GO:0047974">
    <property type="term" value="F:guanosine deaminase activity"/>
    <property type="evidence" value="ECO:0007669"/>
    <property type="project" value="TreeGrafter"/>
</dbReference>
<dbReference type="SUPFAM" id="SSF53927">
    <property type="entry name" value="Cytidine deaminase-like"/>
    <property type="match status" value="1"/>
</dbReference>
<dbReference type="PANTHER" id="PTHR11079:SF161">
    <property type="entry name" value="CMP_DCMP-TYPE DEAMINASE DOMAIN-CONTAINING PROTEIN"/>
    <property type="match status" value="1"/>
</dbReference>
<evidence type="ECO:0000259" key="1">
    <source>
        <dbReference type="PROSITE" id="PS51747"/>
    </source>
</evidence>
<evidence type="ECO:0000313" key="2">
    <source>
        <dbReference type="EMBL" id="SAM05870.1"/>
    </source>
</evidence>
<dbReference type="Proteomes" id="UP000078561">
    <property type="component" value="Unassembled WGS sequence"/>
</dbReference>
<feature type="domain" description="CMP/dCMP-type deaminase" evidence="1">
    <location>
        <begin position="6"/>
        <end position="114"/>
    </location>
</feature>
<dbReference type="FunCoup" id="A0A168R077">
    <property type="interactions" value="173"/>
</dbReference>
<accession>A0A168R077</accession>
<organism evidence="2">
    <name type="scientific">Absidia glauca</name>
    <name type="common">Pin mould</name>
    <dbReference type="NCBI Taxonomy" id="4829"/>
    <lineage>
        <taxon>Eukaryota</taxon>
        <taxon>Fungi</taxon>
        <taxon>Fungi incertae sedis</taxon>
        <taxon>Mucoromycota</taxon>
        <taxon>Mucoromycotina</taxon>
        <taxon>Mucoromycetes</taxon>
        <taxon>Mucorales</taxon>
        <taxon>Cunninghamellaceae</taxon>
        <taxon>Absidia</taxon>
    </lineage>
</organism>
<protein>
    <recommendedName>
        <fullName evidence="1">CMP/dCMP-type deaminase domain-containing protein</fullName>
    </recommendedName>
</protein>
<dbReference type="OrthoDB" id="408702at2759"/>
<dbReference type="STRING" id="4829.A0A168R077"/>
<dbReference type="InterPro" id="IPR002125">
    <property type="entry name" value="CMP_dCMP_dom"/>
</dbReference>
<keyword evidence="3" id="KW-1185">Reference proteome</keyword>
<dbReference type="GO" id="GO:0006152">
    <property type="term" value="P:purine nucleoside catabolic process"/>
    <property type="evidence" value="ECO:0007669"/>
    <property type="project" value="TreeGrafter"/>
</dbReference>
<name>A0A168R077_ABSGL</name>
<evidence type="ECO:0000313" key="3">
    <source>
        <dbReference type="Proteomes" id="UP000078561"/>
    </source>
</evidence>
<proteinExistence type="predicted"/>
<dbReference type="InParanoid" id="A0A168R077"/>
<dbReference type="Gene3D" id="3.40.140.10">
    <property type="entry name" value="Cytidine Deaminase, domain 2"/>
    <property type="match status" value="1"/>
</dbReference>
<dbReference type="InterPro" id="IPR016193">
    <property type="entry name" value="Cytidine_deaminase-like"/>
</dbReference>
<gene>
    <name evidence="2" type="primary">ABSGL_11745.1 scaffold 12318</name>
</gene>
<dbReference type="PANTHER" id="PTHR11079">
    <property type="entry name" value="CYTOSINE DEAMINASE FAMILY MEMBER"/>
    <property type="match status" value="1"/>
</dbReference>
<dbReference type="EMBL" id="LT554473">
    <property type="protein sequence ID" value="SAM05870.1"/>
    <property type="molecule type" value="Genomic_DNA"/>
</dbReference>
<dbReference type="OMA" id="IYWAHIG"/>
<reference evidence="2" key="1">
    <citation type="submission" date="2016-04" db="EMBL/GenBank/DDBJ databases">
        <authorList>
            <person name="Evans L.H."/>
            <person name="Alamgir A."/>
            <person name="Owens N."/>
            <person name="Weber N.D."/>
            <person name="Virtaneva K."/>
            <person name="Barbian K."/>
            <person name="Babar A."/>
            <person name="Rosenke K."/>
        </authorList>
    </citation>
    <scope>NUCLEOTIDE SEQUENCE [LARGE SCALE GENOMIC DNA]</scope>
    <source>
        <strain evidence="2">CBS 101.48</strain>
    </source>
</reference>
<sequence length="158" mass="17818">MSQSHENHIKHLKQTVKVANRAMSMGRHPFGAILVGPENQILAEQGNINTLNHAENTLCRVAYTNYSTDYLKQCTLYTSFEPCCMCAGSCYWAGIGTVVYGMSEKRLLELTGSNDENPTMSLPCRDVFAAGQREVQVYGPFPELEDEIVKDHLEFWKH</sequence>